<keyword evidence="2" id="KW-0472">Membrane</keyword>
<feature type="transmembrane region" description="Helical" evidence="2">
    <location>
        <begin position="7"/>
        <end position="26"/>
    </location>
</feature>
<proteinExistence type="predicted"/>
<dbReference type="Pfam" id="PF10081">
    <property type="entry name" value="Abhydrolase_9"/>
    <property type="match status" value="2"/>
</dbReference>
<keyword evidence="5" id="KW-1185">Reference proteome</keyword>
<reference evidence="5" key="1">
    <citation type="submission" date="2010-03" db="EMBL/GenBank/DDBJ databases">
        <title>The complete chromosome of Tsukamurella paurometabola DSM 20162.</title>
        <authorList>
            <consortium name="US DOE Joint Genome Institute (JGI-PGF)"/>
            <person name="Lucas S."/>
            <person name="Copeland A."/>
            <person name="Lapidus A."/>
            <person name="Glavina del Rio T."/>
            <person name="Dalin E."/>
            <person name="Tice H."/>
            <person name="Bruce D."/>
            <person name="Goodwin L."/>
            <person name="Pitluck S."/>
            <person name="Kyrpides N."/>
            <person name="Mavromatis K."/>
            <person name="Ivanova N."/>
            <person name="Mikhailova N."/>
            <person name="Munk A.C."/>
            <person name="Brettin T."/>
            <person name="Detter J.C."/>
            <person name="Tapia R."/>
            <person name="Han C."/>
            <person name="Larimer F."/>
            <person name="Land M."/>
            <person name="Hauser L."/>
            <person name="Markowitz V."/>
            <person name="Cheng J.-F."/>
            <person name="Hugenholtz P."/>
            <person name="Woyke T."/>
            <person name="Wu D."/>
            <person name="Jando M."/>
            <person name="Brambilla E."/>
            <person name="Klenk H.-P."/>
            <person name="Eisen J.A."/>
        </authorList>
    </citation>
    <scope>NUCLEOTIDE SEQUENCE [LARGE SCALE GENOMIC DNA]</scope>
    <source>
        <strain evidence="5">ATCC 8368 / DSM 20162 / CCUG 35730 / CIP 100753 / JCM 10117 / KCTC 9821 / NBRC 16120 / NCIMB 702349 / NCTC 13040</strain>
    </source>
</reference>
<evidence type="ECO:0000313" key="5">
    <source>
        <dbReference type="Proteomes" id="UP000001213"/>
    </source>
</evidence>
<feature type="transmembrane region" description="Helical" evidence="2">
    <location>
        <begin position="129"/>
        <end position="147"/>
    </location>
</feature>
<dbReference type="SUPFAM" id="SSF53474">
    <property type="entry name" value="alpha/beta-Hydrolases"/>
    <property type="match status" value="1"/>
</dbReference>
<feature type="transmembrane region" description="Helical" evidence="2">
    <location>
        <begin position="104"/>
        <end position="122"/>
    </location>
</feature>
<dbReference type="InterPro" id="IPR027787">
    <property type="entry name" value="Alpha/beta-hydrolase_catalytic"/>
</dbReference>
<feature type="domain" description="Alpha/beta-hydrolase catalytic" evidence="3">
    <location>
        <begin position="320"/>
        <end position="383"/>
    </location>
</feature>
<dbReference type="InterPro" id="IPR029058">
    <property type="entry name" value="AB_hydrolase_fold"/>
</dbReference>
<evidence type="ECO:0000256" key="1">
    <source>
        <dbReference type="SAM" id="MobiDB-lite"/>
    </source>
</evidence>
<dbReference type="RefSeq" id="WP_013127487.1">
    <property type="nucleotide sequence ID" value="NC_014158.1"/>
</dbReference>
<reference evidence="4 5" key="2">
    <citation type="journal article" date="2011" name="Stand. Genomic Sci.">
        <title>Complete genome sequence of Tsukamurella paurometabola type strain (no. 33).</title>
        <authorList>
            <person name="Munk A.C."/>
            <person name="Lapidus A."/>
            <person name="Lucas S."/>
            <person name="Nolan M."/>
            <person name="Tice H."/>
            <person name="Cheng J.F."/>
            <person name="Del Rio T.G."/>
            <person name="Goodwin L."/>
            <person name="Pitluck S."/>
            <person name="Liolios K."/>
            <person name="Huntemann M."/>
            <person name="Ivanova N."/>
            <person name="Mavromatis K."/>
            <person name="Mikhailova N."/>
            <person name="Pati A."/>
            <person name="Chen A."/>
            <person name="Palaniappan K."/>
            <person name="Tapia R."/>
            <person name="Han C."/>
            <person name="Land M."/>
            <person name="Hauser L."/>
            <person name="Chang Y.J."/>
            <person name="Jeffries C.D."/>
            <person name="Brettin T."/>
            <person name="Yasawong M."/>
            <person name="Brambilla E.M."/>
            <person name="Rohde M."/>
            <person name="Sikorski J."/>
            <person name="Goker M."/>
            <person name="Detter J.C."/>
            <person name="Woyke T."/>
            <person name="Bristow J."/>
            <person name="Eisen J.A."/>
            <person name="Markowitz V."/>
            <person name="Hugenholtz P."/>
            <person name="Kyrpides N.C."/>
            <person name="Klenk H.P."/>
        </authorList>
    </citation>
    <scope>NUCLEOTIDE SEQUENCE [LARGE SCALE GENOMIC DNA]</scope>
    <source>
        <strain evidence="5">ATCC 8368 / DSM 20162 / CCUG 35730 / CIP 100753 / JCM 10117 / KCTC 9821 / NBRC 16120 / NCIMB 702349 / NCTC 13040</strain>
    </source>
</reference>
<accession>D5UTI8</accession>
<dbReference type="AlphaFoldDB" id="D5UTI8"/>
<dbReference type="eggNOG" id="COG4425">
    <property type="taxonomic scope" value="Bacteria"/>
</dbReference>
<evidence type="ECO:0000256" key="2">
    <source>
        <dbReference type="SAM" id="Phobius"/>
    </source>
</evidence>
<evidence type="ECO:0000259" key="3">
    <source>
        <dbReference type="Pfam" id="PF10081"/>
    </source>
</evidence>
<dbReference type="KEGG" id="tpr:Tpau_2875"/>
<feature type="transmembrane region" description="Helical" evidence="2">
    <location>
        <begin position="32"/>
        <end position="53"/>
    </location>
</feature>
<keyword evidence="2" id="KW-0812">Transmembrane</keyword>
<feature type="transmembrane region" description="Helical" evidence="2">
    <location>
        <begin position="65"/>
        <end position="84"/>
    </location>
</feature>
<dbReference type="HOGENOM" id="CLU_023789_1_0_11"/>
<dbReference type="EMBL" id="CP001966">
    <property type="protein sequence ID" value="ADG79473.1"/>
    <property type="molecule type" value="Genomic_DNA"/>
</dbReference>
<name>D5UTI8_TSUPD</name>
<sequence length="398" mass="40754">MNAAIRPAAGPLIGYTAGVVLALYPNMLPRSVLVQLLVVAVFGVFGALLGGLVAARLGCGAASGAVCRVSAQVTAVSLAVWLLWQGVVRDGAAFASVSPLDFGLLAAGVIGAPYLVALLNSVRTRARTAVLAAVVGVAAVLVPVATADAAAQQSYAERFTGIDSPAPGIRVYGSLSDGASPPARADDAVARLVAAGGLRKRAVVIAVPTGSGWVDPHFVRGVEKTLRGDSAIVVAQYTEQPSWQSFLFHRDAAAESTVAVVEALHRRAPSTPVYLYGQSLGTVGVVAAHRRAIELGQPVAATLQSGTPADVPLDGPAQLNSSDPVGVWSLRLLFAPPDRGATEPGRATRRPPWLPVVGFLQATIDLLGATAPPPGLGHRYDEHQGSDLVRGAGLPKSA</sequence>
<protein>
    <recommendedName>
        <fullName evidence="3">Alpha/beta-hydrolase catalytic domain-containing protein</fullName>
    </recommendedName>
</protein>
<dbReference type="Proteomes" id="UP000001213">
    <property type="component" value="Chromosome"/>
</dbReference>
<organism evidence="4 5">
    <name type="scientific">Tsukamurella paurometabola (strain ATCC 8368 / DSM 20162 / CCUG 35730 / CIP 100753 / JCM 10117 / KCTC 9821 / NBRC 16120 / NCIMB 702349 / NCTC 13040)</name>
    <name type="common">Corynebacterium paurometabolum</name>
    <dbReference type="NCBI Taxonomy" id="521096"/>
    <lineage>
        <taxon>Bacteria</taxon>
        <taxon>Bacillati</taxon>
        <taxon>Actinomycetota</taxon>
        <taxon>Actinomycetes</taxon>
        <taxon>Mycobacteriales</taxon>
        <taxon>Tsukamurellaceae</taxon>
        <taxon>Tsukamurella</taxon>
    </lineage>
</organism>
<dbReference type="STRING" id="521096.Tpau_2875"/>
<keyword evidence="2" id="KW-1133">Transmembrane helix</keyword>
<gene>
    <name evidence="4" type="ordered locus">Tpau_2875</name>
</gene>
<feature type="domain" description="Alpha/beta-hydrolase catalytic" evidence="3">
    <location>
        <begin position="169"/>
        <end position="310"/>
    </location>
</feature>
<dbReference type="ESTHER" id="tsupd-d5uti8">
    <property type="family name" value="Abhydrolase_9"/>
</dbReference>
<feature type="region of interest" description="Disordered" evidence="1">
    <location>
        <begin position="375"/>
        <end position="398"/>
    </location>
</feature>
<evidence type="ECO:0000313" key="4">
    <source>
        <dbReference type="EMBL" id="ADG79473.1"/>
    </source>
</evidence>